<protein>
    <submittedName>
        <fullName evidence="2">Uncharacterized protein</fullName>
    </submittedName>
</protein>
<evidence type="ECO:0000313" key="2">
    <source>
        <dbReference type="EMBL" id="PRP78015.1"/>
    </source>
</evidence>
<proteinExistence type="predicted"/>
<keyword evidence="3" id="KW-1185">Reference proteome</keyword>
<dbReference type="Proteomes" id="UP000241769">
    <property type="component" value="Unassembled WGS sequence"/>
</dbReference>
<organism evidence="2 3">
    <name type="scientific">Planoprotostelium fungivorum</name>
    <dbReference type="NCBI Taxonomy" id="1890364"/>
    <lineage>
        <taxon>Eukaryota</taxon>
        <taxon>Amoebozoa</taxon>
        <taxon>Evosea</taxon>
        <taxon>Variosea</taxon>
        <taxon>Cavosteliida</taxon>
        <taxon>Cavosteliaceae</taxon>
        <taxon>Planoprotostelium</taxon>
    </lineage>
</organism>
<gene>
    <name evidence="2" type="ORF">PROFUN_14053</name>
</gene>
<reference evidence="2 3" key="1">
    <citation type="journal article" date="2018" name="Genome Biol. Evol.">
        <title>Multiple Roots of Fruiting Body Formation in Amoebozoa.</title>
        <authorList>
            <person name="Hillmann F."/>
            <person name="Forbes G."/>
            <person name="Novohradska S."/>
            <person name="Ferling I."/>
            <person name="Riege K."/>
            <person name="Groth M."/>
            <person name="Westermann M."/>
            <person name="Marz M."/>
            <person name="Spaller T."/>
            <person name="Winckler T."/>
            <person name="Schaap P."/>
            <person name="Glockner G."/>
        </authorList>
    </citation>
    <scope>NUCLEOTIDE SEQUENCE [LARGE SCALE GENOMIC DNA]</scope>
    <source>
        <strain evidence="2 3">Jena</strain>
    </source>
</reference>
<name>A0A2P6N242_9EUKA</name>
<evidence type="ECO:0000256" key="1">
    <source>
        <dbReference type="SAM" id="Phobius"/>
    </source>
</evidence>
<keyword evidence="1" id="KW-0472">Membrane</keyword>
<feature type="transmembrane region" description="Helical" evidence="1">
    <location>
        <begin position="54"/>
        <end position="73"/>
    </location>
</feature>
<accession>A0A2P6N242</accession>
<dbReference type="EMBL" id="MDYQ01000246">
    <property type="protein sequence ID" value="PRP78015.1"/>
    <property type="molecule type" value="Genomic_DNA"/>
</dbReference>
<keyword evidence="1" id="KW-0812">Transmembrane</keyword>
<dbReference type="InParanoid" id="A0A2P6N242"/>
<sequence length="206" mass="23325">MREEQDPRQPLMTISNLAVRSPSNIISWTFDADTWPTFQEEAWEKFSAVEKTAYPLWTVMCIFSAGLCLPCILSQRSLLRRNMNSKYGRLNPAIHRCSLDVKSFTTLGETYHLQTSDAPLTTGKHNLKEAKLDMKRYPNGVQIAILSLTVEKWSSEVNTVTELREDVSKTSTLEIPVSHDQVKALANVLPEFCKGLTQRVVINIPV</sequence>
<comment type="caution">
    <text evidence="2">The sequence shown here is derived from an EMBL/GenBank/DDBJ whole genome shotgun (WGS) entry which is preliminary data.</text>
</comment>
<dbReference type="AlphaFoldDB" id="A0A2P6N242"/>
<evidence type="ECO:0000313" key="3">
    <source>
        <dbReference type="Proteomes" id="UP000241769"/>
    </source>
</evidence>
<keyword evidence="1" id="KW-1133">Transmembrane helix</keyword>